<dbReference type="GO" id="GO:0016491">
    <property type="term" value="F:oxidoreductase activity"/>
    <property type="evidence" value="ECO:0007669"/>
    <property type="project" value="UniProtKB-KW"/>
</dbReference>
<dbReference type="EMBL" id="JAGPYM010000039">
    <property type="protein sequence ID" value="KAH6874403.1"/>
    <property type="molecule type" value="Genomic_DNA"/>
</dbReference>
<keyword evidence="2" id="KW-0560">Oxidoreductase</keyword>
<dbReference type="InterPro" id="IPR002347">
    <property type="entry name" value="SDR_fam"/>
</dbReference>
<dbReference type="SUPFAM" id="SSF51735">
    <property type="entry name" value="NAD(P)-binding Rossmann-fold domains"/>
    <property type="match status" value="1"/>
</dbReference>
<evidence type="ECO:0000256" key="3">
    <source>
        <dbReference type="RuleBase" id="RU000363"/>
    </source>
</evidence>
<dbReference type="PRINTS" id="PR00080">
    <property type="entry name" value="SDRFAMILY"/>
</dbReference>
<reference evidence="5 6" key="1">
    <citation type="journal article" date="2021" name="Nat. Commun.">
        <title>Genetic determinants of endophytism in the Arabidopsis root mycobiome.</title>
        <authorList>
            <person name="Mesny F."/>
            <person name="Miyauchi S."/>
            <person name="Thiergart T."/>
            <person name="Pickel B."/>
            <person name="Atanasova L."/>
            <person name="Karlsson M."/>
            <person name="Huettel B."/>
            <person name="Barry K.W."/>
            <person name="Haridas S."/>
            <person name="Chen C."/>
            <person name="Bauer D."/>
            <person name="Andreopoulos W."/>
            <person name="Pangilinan J."/>
            <person name="LaButti K."/>
            <person name="Riley R."/>
            <person name="Lipzen A."/>
            <person name="Clum A."/>
            <person name="Drula E."/>
            <person name="Henrissat B."/>
            <person name="Kohler A."/>
            <person name="Grigoriev I.V."/>
            <person name="Martin F.M."/>
            <person name="Hacquard S."/>
        </authorList>
    </citation>
    <scope>NUCLEOTIDE SEQUENCE [LARGE SCALE GENOMIC DNA]</scope>
    <source>
        <strain evidence="5 6">MPI-CAGE-CH-0241</strain>
    </source>
</reference>
<sequence length="343" mass="37189">MPGRYAEAHKRENYNGPGDARPTGLQIIQDEGRRGDLLDKVVVITGCSSGIGISTAVAMAATGATVYCTARDLDKATGALGDLVEKSRKVHLLHADLTSLASIKALADDIKKREAKVNILINNAGVMYVPEKVNTEDGFELQIGTNHFAHFFLFCQLRDHLLAGSTADFNSRVINVSSMGHRASPVLLDDINLGKSYDPFIGYSQSKTANIHMANHLDRLYGSRGIHAYSLSPGGIVTDLQKHVKDMLNDALKDDKFSTFLKSVDQGCATTVWAAVAQELEGKGGLYLEDCTIAEKAAEDLDEAGDGRVEPGYAKWAYDPEREKALWKLSLGMVGMPADFDNV</sequence>
<comment type="similarity">
    <text evidence="1 3">Belongs to the short-chain dehydrogenases/reductases (SDR) family.</text>
</comment>
<dbReference type="PANTHER" id="PTHR24320">
    <property type="entry name" value="RETINOL DEHYDROGENASE"/>
    <property type="match status" value="1"/>
</dbReference>
<evidence type="ECO:0000313" key="6">
    <source>
        <dbReference type="Proteomes" id="UP000777438"/>
    </source>
</evidence>
<comment type="caution">
    <text evidence="5">The sequence shown here is derived from an EMBL/GenBank/DDBJ whole genome shotgun (WGS) entry which is preliminary data.</text>
</comment>
<dbReference type="AlphaFoldDB" id="A0A9P8VTH1"/>
<evidence type="ECO:0000256" key="1">
    <source>
        <dbReference type="ARBA" id="ARBA00006484"/>
    </source>
</evidence>
<proteinExistence type="inferred from homology"/>
<evidence type="ECO:0000256" key="2">
    <source>
        <dbReference type="ARBA" id="ARBA00023002"/>
    </source>
</evidence>
<dbReference type="PANTHER" id="PTHR24320:SF272">
    <property type="entry name" value="NAD(P)-BINDING ROSSMANN-FOLD SUPERFAMILY PROTEIN"/>
    <property type="match status" value="1"/>
</dbReference>
<dbReference type="OrthoDB" id="191139at2759"/>
<organism evidence="5 6">
    <name type="scientific">Thelonectria olida</name>
    <dbReference type="NCBI Taxonomy" id="1576542"/>
    <lineage>
        <taxon>Eukaryota</taxon>
        <taxon>Fungi</taxon>
        <taxon>Dikarya</taxon>
        <taxon>Ascomycota</taxon>
        <taxon>Pezizomycotina</taxon>
        <taxon>Sordariomycetes</taxon>
        <taxon>Hypocreomycetidae</taxon>
        <taxon>Hypocreales</taxon>
        <taxon>Nectriaceae</taxon>
        <taxon>Thelonectria</taxon>
    </lineage>
</organism>
<feature type="region of interest" description="Disordered" evidence="4">
    <location>
        <begin position="1"/>
        <end position="23"/>
    </location>
</feature>
<accession>A0A9P8VTH1</accession>
<feature type="compositionally biased region" description="Basic and acidic residues" evidence="4">
    <location>
        <begin position="1"/>
        <end position="13"/>
    </location>
</feature>
<dbReference type="Proteomes" id="UP000777438">
    <property type="component" value="Unassembled WGS sequence"/>
</dbReference>
<dbReference type="InterPro" id="IPR036291">
    <property type="entry name" value="NAD(P)-bd_dom_sf"/>
</dbReference>
<gene>
    <name evidence="5" type="ORF">B0T10DRAFT_532970</name>
</gene>
<keyword evidence="6" id="KW-1185">Reference proteome</keyword>
<evidence type="ECO:0000313" key="5">
    <source>
        <dbReference type="EMBL" id="KAH6874403.1"/>
    </source>
</evidence>
<dbReference type="Pfam" id="PF00106">
    <property type="entry name" value="adh_short"/>
    <property type="match status" value="1"/>
</dbReference>
<protein>
    <submittedName>
        <fullName evidence="5">Uncharacterized protein</fullName>
    </submittedName>
</protein>
<dbReference type="Gene3D" id="3.40.50.720">
    <property type="entry name" value="NAD(P)-binding Rossmann-like Domain"/>
    <property type="match status" value="1"/>
</dbReference>
<dbReference type="PRINTS" id="PR00081">
    <property type="entry name" value="GDHRDH"/>
</dbReference>
<name>A0A9P8VTH1_9HYPO</name>
<evidence type="ECO:0000256" key="4">
    <source>
        <dbReference type="SAM" id="MobiDB-lite"/>
    </source>
</evidence>